<evidence type="ECO:0000256" key="7">
    <source>
        <dbReference type="ARBA" id="ARBA00023012"/>
    </source>
</evidence>
<evidence type="ECO:0000256" key="5">
    <source>
        <dbReference type="ARBA" id="ARBA00022679"/>
    </source>
</evidence>
<dbReference type="SUPFAM" id="SSF55874">
    <property type="entry name" value="ATPase domain of HSP90 chaperone/DNA topoisomerase II/histidine kinase"/>
    <property type="match status" value="1"/>
</dbReference>
<evidence type="ECO:0000259" key="11">
    <source>
        <dbReference type="PROSITE" id="PS50109"/>
    </source>
</evidence>
<dbReference type="Pfam" id="PF00072">
    <property type="entry name" value="Response_reg"/>
    <property type="match status" value="2"/>
</dbReference>
<dbReference type="InterPro" id="IPR003594">
    <property type="entry name" value="HATPase_dom"/>
</dbReference>
<dbReference type="PROSITE" id="PS50109">
    <property type="entry name" value="HIS_KIN"/>
    <property type="match status" value="1"/>
</dbReference>
<dbReference type="Gene3D" id="3.40.50.2300">
    <property type="match status" value="2"/>
</dbReference>
<dbReference type="SMART" id="SM00065">
    <property type="entry name" value="GAF"/>
    <property type="match status" value="2"/>
</dbReference>
<dbReference type="NCBIfam" id="TIGR00229">
    <property type="entry name" value="sensory_box"/>
    <property type="match status" value="3"/>
</dbReference>
<feature type="modified residue" description="4-aspartylphosphate" evidence="9">
    <location>
        <position position="1151"/>
    </location>
</feature>
<dbReference type="PANTHER" id="PTHR43547">
    <property type="entry name" value="TWO-COMPONENT HISTIDINE KINASE"/>
    <property type="match status" value="1"/>
</dbReference>
<protein>
    <recommendedName>
        <fullName evidence="8">Circadian input-output histidine kinase CikA</fullName>
        <ecNumber evidence="3">2.7.13.3</ecNumber>
    </recommendedName>
</protein>
<evidence type="ECO:0000256" key="4">
    <source>
        <dbReference type="ARBA" id="ARBA00022553"/>
    </source>
</evidence>
<dbReference type="Proteomes" id="UP001165986">
    <property type="component" value="Unassembled WGS sequence"/>
</dbReference>
<feature type="domain" description="Response regulatory" evidence="12">
    <location>
        <begin position="1102"/>
        <end position="1220"/>
    </location>
</feature>
<name>A0AA40T0S3_9NOST</name>
<dbReference type="InterPro" id="IPR036097">
    <property type="entry name" value="HisK_dim/P_sf"/>
</dbReference>
<keyword evidence="7" id="KW-0902">Two-component regulatory system</keyword>
<dbReference type="RefSeq" id="WP_191760053.1">
    <property type="nucleotide sequence ID" value="NZ_VJXY01000032.1"/>
</dbReference>
<evidence type="ECO:0000256" key="8">
    <source>
        <dbReference type="ARBA" id="ARBA00074306"/>
    </source>
</evidence>
<dbReference type="CDD" id="cd17580">
    <property type="entry name" value="REC_2_DhkD-like"/>
    <property type="match status" value="1"/>
</dbReference>
<dbReference type="SMART" id="SM00448">
    <property type="entry name" value="REC"/>
    <property type="match status" value="2"/>
</dbReference>
<evidence type="ECO:0000256" key="9">
    <source>
        <dbReference type="PROSITE-ProRule" id="PRU00169"/>
    </source>
</evidence>
<dbReference type="EC" id="2.7.13.3" evidence="3"/>
<sequence length="1227" mass="135954">MASLQFLLLEDNPLDAEIVQVALSNGNIDYKLMRVETRTKFVTALEIHQFDLILADYALPDFDGISALEIARKLCPDVPFIFVSGSLGEELAIETLKNGATDYVLKQRLGRLVPSVQRALRETQERRERQRAEQELQQTHQTLKTLIESSPLAIALIEPDGTVRLWNPAAVRLFGWSEAEVLGQPIPIVPTDKLEECLRLREALAKGETFFGVETYRCKLDCSRIGVSISAAPVYDERGRVKEIILIFQDISERQRTDEALRIQARVLESMTESVVRMDATGIIQFTNAAFDTMFGYERGELLGQPAVVLNDLPPDENRQFVNEVITTLQQEQVWSGEVRNRKKDGTSFLTAAYVSTLNIEGNTYFVTVQQDITHRKQAELLMVEQKRVLELTASGQPLDECLSALCDSVSRLNPGTRACFLLTDAQRQRFKRSITPDFPPSFGQGLKDAPINDLCIGTCGEAVYRGQPMTCADIANDDRWSPEWRELCVAQGIRACYSAPVLGIDNLPLGSLMLCFNEARLPTDWEYQLAEFGTKVASIVFERDRSNFALSQNESRLRLIFESAKDYAIFTLDFNGIIASWNSGAERLLGYTEAEAIGCPGRMIFTPEDNEQGRPDWEMQTALTQGRAENERWHVRKDGSRFWASGLMMPLLDEADHPQGFVKILQDKTAQRQAGERLQLLYEATRDLLSTDQPLALMHNLFSKLSAQLELHCYYNFMVEEKDSQQMLHLVNHEGLSEEAAQAIKWINFGEYLCGLVAQSRQQIVLSQAQLSPHPNAQAVCAMGITAYAGQPLIAQGRLLGTLSFASRTRTDFTPAEIELLQSTCDQIAIALERANLTASLQQQAKQLRQANRIKDEFLAVLSHELRSPLNPILGWSKLLQNGKLDKTKTAQGLATIERNAKLQSELIEDLLNVSRILQGKLSLNVSPVNPAATIKAAIETVHLAAEAKSITVEATLDPEIGQVSGDATRLQQVFWNLLSNAVKFTAAGGRVAVRLEQVGNQAQITVSDTGKGIHPDFLPFVFDYFRQQDGTTTRKFGGLGLGLAIVRHLVELHGGTVQADSPGEGLGATFTVKLPLIPVPTAINLDHSASEPSLDLNEIQVLVIDDEMDSREFVAFVLEQAGARVITATTADEGFATLIQYQPDVLLSDIGMPNMDGYMLMQQIRALPPEQGGQIPAIALTAYAGDFNQQQALAAGFQQHVAKPIEPEALIKIIATLMGKSQNNS</sequence>
<dbReference type="PRINTS" id="PR00344">
    <property type="entry name" value="BCTRLSENSOR"/>
</dbReference>
<feature type="domain" description="Histidine kinase" evidence="11">
    <location>
        <begin position="862"/>
        <end position="1080"/>
    </location>
</feature>
<comment type="catalytic activity">
    <reaction evidence="1">
        <text>ATP + protein L-histidine = ADP + protein N-phospho-L-histidine.</text>
        <dbReference type="EC" id="2.7.13.3"/>
    </reaction>
</comment>
<dbReference type="Gene3D" id="3.30.450.20">
    <property type="entry name" value="PAS domain"/>
    <property type="match status" value="3"/>
</dbReference>
<dbReference type="SMART" id="SM00091">
    <property type="entry name" value="PAS"/>
    <property type="match status" value="3"/>
</dbReference>
<feature type="domain" description="PAC" evidence="14">
    <location>
        <begin position="629"/>
        <end position="681"/>
    </location>
</feature>
<dbReference type="InterPro" id="IPR000700">
    <property type="entry name" value="PAS-assoc_C"/>
</dbReference>
<feature type="domain" description="PAS" evidence="13">
    <location>
        <begin position="554"/>
        <end position="627"/>
    </location>
</feature>
<dbReference type="SMART" id="SM00086">
    <property type="entry name" value="PAC"/>
    <property type="match status" value="3"/>
</dbReference>
<dbReference type="InterPro" id="IPR001789">
    <property type="entry name" value="Sig_transdc_resp-reg_receiver"/>
</dbReference>
<dbReference type="CDD" id="cd00130">
    <property type="entry name" value="PAS"/>
    <property type="match status" value="3"/>
</dbReference>
<keyword evidence="6" id="KW-0418">Kinase</keyword>
<dbReference type="PANTHER" id="PTHR43547:SF2">
    <property type="entry name" value="HYBRID SIGNAL TRANSDUCTION HISTIDINE KINASE C"/>
    <property type="match status" value="1"/>
</dbReference>
<dbReference type="CDD" id="cd00082">
    <property type="entry name" value="HisKA"/>
    <property type="match status" value="1"/>
</dbReference>
<reference evidence="15" key="1">
    <citation type="submission" date="2019-07" db="EMBL/GenBank/DDBJ databases">
        <title>Toxilogical consequences of a new and cryptic species of cyanobacteria (Komarekiella delphini-convector) recovered from the epidermis of a bottlenose dolphin and 1500 ft. in the air.</title>
        <authorList>
            <person name="Brown A.O."/>
            <person name="Dvorak P."/>
            <person name="Villanueva C.D."/>
            <person name="Foss A.J."/>
            <person name="Garvey A.D."/>
            <person name="Gibson Q.A."/>
            <person name="Johansen J.R."/>
            <person name="Casamatta D.A."/>
        </authorList>
    </citation>
    <scope>NUCLEOTIDE SEQUENCE</scope>
    <source>
        <strain evidence="15">SJRDD-AB1</strain>
    </source>
</reference>
<dbReference type="SUPFAM" id="SSF55785">
    <property type="entry name" value="PYP-like sensor domain (PAS domain)"/>
    <property type="match status" value="3"/>
</dbReference>
<dbReference type="FunFam" id="3.30.565.10:FF:000010">
    <property type="entry name" value="Sensor histidine kinase RcsC"/>
    <property type="match status" value="1"/>
</dbReference>
<evidence type="ECO:0000256" key="6">
    <source>
        <dbReference type="ARBA" id="ARBA00022777"/>
    </source>
</evidence>
<evidence type="ECO:0000259" key="12">
    <source>
        <dbReference type="PROSITE" id="PS50110"/>
    </source>
</evidence>
<dbReference type="InterPro" id="IPR001610">
    <property type="entry name" value="PAC"/>
</dbReference>
<comment type="similarity">
    <text evidence="2">In the N-terminal section; belongs to the phytochrome family.</text>
</comment>
<dbReference type="Pfam" id="PF01590">
    <property type="entry name" value="GAF"/>
    <property type="match status" value="1"/>
</dbReference>
<comment type="caution">
    <text evidence="15">The sequence shown here is derived from an EMBL/GenBank/DDBJ whole genome shotgun (WGS) entry which is preliminary data.</text>
</comment>
<feature type="domain" description="PAS" evidence="13">
    <location>
        <begin position="266"/>
        <end position="332"/>
    </location>
</feature>
<proteinExistence type="inferred from homology"/>
<dbReference type="SUPFAM" id="SSF55781">
    <property type="entry name" value="GAF domain-like"/>
    <property type="match status" value="2"/>
</dbReference>
<feature type="domain" description="Response regulatory" evidence="12">
    <location>
        <begin position="5"/>
        <end position="121"/>
    </location>
</feature>
<keyword evidence="4 9" id="KW-0597">Phosphoprotein</keyword>
<dbReference type="InterPro" id="IPR000014">
    <property type="entry name" value="PAS"/>
</dbReference>
<dbReference type="PROSITE" id="PS50110">
    <property type="entry name" value="RESPONSE_REGULATORY"/>
    <property type="match status" value="2"/>
</dbReference>
<dbReference type="InterPro" id="IPR005467">
    <property type="entry name" value="His_kinase_dom"/>
</dbReference>
<evidence type="ECO:0000256" key="2">
    <source>
        <dbReference type="ARBA" id="ARBA00006402"/>
    </source>
</evidence>
<dbReference type="InterPro" id="IPR003661">
    <property type="entry name" value="HisK_dim/P_dom"/>
</dbReference>
<dbReference type="SMART" id="SM00388">
    <property type="entry name" value="HisKA"/>
    <property type="match status" value="1"/>
</dbReference>
<feature type="domain" description="PAC" evidence="14">
    <location>
        <begin position="335"/>
        <end position="385"/>
    </location>
</feature>
<dbReference type="Pfam" id="PF00512">
    <property type="entry name" value="HisKA"/>
    <property type="match status" value="1"/>
</dbReference>
<evidence type="ECO:0000313" key="15">
    <source>
        <dbReference type="EMBL" id="MBD6618851.1"/>
    </source>
</evidence>
<dbReference type="InterPro" id="IPR003018">
    <property type="entry name" value="GAF"/>
</dbReference>
<dbReference type="PROSITE" id="PS50112">
    <property type="entry name" value="PAS"/>
    <property type="match status" value="3"/>
</dbReference>
<organism evidence="15 16">
    <name type="scientific">Komarekiella delphini-convector SJRDD-AB1</name>
    <dbReference type="NCBI Taxonomy" id="2593771"/>
    <lineage>
        <taxon>Bacteria</taxon>
        <taxon>Bacillati</taxon>
        <taxon>Cyanobacteriota</taxon>
        <taxon>Cyanophyceae</taxon>
        <taxon>Nostocales</taxon>
        <taxon>Nostocaceae</taxon>
        <taxon>Komarekiella</taxon>
        <taxon>Komarekiella delphini-convector</taxon>
    </lineage>
</organism>
<feature type="domain" description="PAC" evidence="14">
    <location>
        <begin position="211"/>
        <end position="263"/>
    </location>
</feature>
<dbReference type="InterPro" id="IPR036890">
    <property type="entry name" value="HATPase_C_sf"/>
</dbReference>
<dbReference type="AlphaFoldDB" id="A0AA40T0S3"/>
<feature type="domain" description="PAS" evidence="13">
    <location>
        <begin position="139"/>
        <end position="184"/>
    </location>
</feature>
<dbReference type="Gene3D" id="3.30.565.10">
    <property type="entry name" value="Histidine kinase-like ATPase, C-terminal domain"/>
    <property type="match status" value="1"/>
</dbReference>
<evidence type="ECO:0000259" key="14">
    <source>
        <dbReference type="PROSITE" id="PS50113"/>
    </source>
</evidence>
<dbReference type="InterPro" id="IPR035965">
    <property type="entry name" value="PAS-like_dom_sf"/>
</dbReference>
<dbReference type="CDD" id="cd00156">
    <property type="entry name" value="REC"/>
    <property type="match status" value="1"/>
</dbReference>
<dbReference type="EMBL" id="VJXY01000032">
    <property type="protein sequence ID" value="MBD6618851.1"/>
    <property type="molecule type" value="Genomic_DNA"/>
</dbReference>
<accession>A0AA40T0S3</accession>
<gene>
    <name evidence="15" type="ORF">FNW02_24255</name>
</gene>
<dbReference type="CDD" id="cd16922">
    <property type="entry name" value="HATPase_EvgS-ArcB-TorS-like"/>
    <property type="match status" value="1"/>
</dbReference>
<dbReference type="Pfam" id="PF13426">
    <property type="entry name" value="PAS_9"/>
    <property type="match status" value="2"/>
</dbReference>
<dbReference type="Pfam" id="PF13185">
    <property type="entry name" value="GAF_2"/>
    <property type="match status" value="1"/>
</dbReference>
<dbReference type="Pfam" id="PF08448">
    <property type="entry name" value="PAS_4"/>
    <property type="match status" value="1"/>
</dbReference>
<dbReference type="InterPro" id="IPR029016">
    <property type="entry name" value="GAF-like_dom_sf"/>
</dbReference>
<evidence type="ECO:0000256" key="1">
    <source>
        <dbReference type="ARBA" id="ARBA00000085"/>
    </source>
</evidence>
<keyword evidence="10" id="KW-0175">Coiled coil</keyword>
<feature type="modified residue" description="4-aspartylphosphate" evidence="9">
    <location>
        <position position="56"/>
    </location>
</feature>
<feature type="coiled-coil region" evidence="10">
    <location>
        <begin position="113"/>
        <end position="149"/>
    </location>
</feature>
<keyword evidence="5" id="KW-0808">Transferase</keyword>
<keyword evidence="16" id="KW-1185">Reference proteome</keyword>
<dbReference type="InterPro" id="IPR011006">
    <property type="entry name" value="CheY-like_superfamily"/>
</dbReference>
<evidence type="ECO:0000313" key="16">
    <source>
        <dbReference type="Proteomes" id="UP001165986"/>
    </source>
</evidence>
<dbReference type="Gene3D" id="3.30.450.40">
    <property type="match status" value="2"/>
</dbReference>
<dbReference type="Gene3D" id="1.10.287.130">
    <property type="match status" value="1"/>
</dbReference>
<dbReference type="Pfam" id="PF02518">
    <property type="entry name" value="HATPase_c"/>
    <property type="match status" value="1"/>
</dbReference>
<dbReference type="SMART" id="SM00387">
    <property type="entry name" value="HATPase_c"/>
    <property type="match status" value="1"/>
</dbReference>
<dbReference type="SUPFAM" id="SSF52172">
    <property type="entry name" value="CheY-like"/>
    <property type="match status" value="2"/>
</dbReference>
<dbReference type="PROSITE" id="PS50113">
    <property type="entry name" value="PAC"/>
    <property type="match status" value="3"/>
</dbReference>
<evidence type="ECO:0000259" key="13">
    <source>
        <dbReference type="PROSITE" id="PS50112"/>
    </source>
</evidence>
<dbReference type="InterPro" id="IPR013656">
    <property type="entry name" value="PAS_4"/>
</dbReference>
<evidence type="ECO:0000256" key="10">
    <source>
        <dbReference type="SAM" id="Coils"/>
    </source>
</evidence>
<dbReference type="SUPFAM" id="SSF47384">
    <property type="entry name" value="Homodimeric domain of signal transducing histidine kinase"/>
    <property type="match status" value="1"/>
</dbReference>
<dbReference type="GO" id="GO:0000155">
    <property type="term" value="F:phosphorelay sensor kinase activity"/>
    <property type="evidence" value="ECO:0007669"/>
    <property type="project" value="InterPro"/>
</dbReference>
<evidence type="ECO:0000256" key="3">
    <source>
        <dbReference type="ARBA" id="ARBA00012438"/>
    </source>
</evidence>
<dbReference type="InterPro" id="IPR004358">
    <property type="entry name" value="Sig_transdc_His_kin-like_C"/>
</dbReference>